<dbReference type="Proteomes" id="UP000708208">
    <property type="component" value="Unassembled WGS sequence"/>
</dbReference>
<name>A0A8J2PI20_9HEXA</name>
<keyword evidence="3" id="KW-1185">Reference proteome</keyword>
<evidence type="ECO:0000256" key="1">
    <source>
        <dbReference type="SAM" id="Phobius"/>
    </source>
</evidence>
<reference evidence="2" key="1">
    <citation type="submission" date="2021-06" db="EMBL/GenBank/DDBJ databases">
        <authorList>
            <person name="Hodson N. C."/>
            <person name="Mongue J. A."/>
            <person name="Jaron S. K."/>
        </authorList>
    </citation>
    <scope>NUCLEOTIDE SEQUENCE</scope>
</reference>
<keyword evidence="1" id="KW-0812">Transmembrane</keyword>
<organism evidence="2 3">
    <name type="scientific">Allacma fusca</name>
    <dbReference type="NCBI Taxonomy" id="39272"/>
    <lineage>
        <taxon>Eukaryota</taxon>
        <taxon>Metazoa</taxon>
        <taxon>Ecdysozoa</taxon>
        <taxon>Arthropoda</taxon>
        <taxon>Hexapoda</taxon>
        <taxon>Collembola</taxon>
        <taxon>Symphypleona</taxon>
        <taxon>Sminthuridae</taxon>
        <taxon>Allacma</taxon>
    </lineage>
</organism>
<evidence type="ECO:0000313" key="2">
    <source>
        <dbReference type="EMBL" id="CAG7831058.1"/>
    </source>
</evidence>
<keyword evidence="1" id="KW-1133">Transmembrane helix</keyword>
<evidence type="ECO:0000313" key="3">
    <source>
        <dbReference type="Proteomes" id="UP000708208"/>
    </source>
</evidence>
<proteinExistence type="predicted"/>
<dbReference type="AlphaFoldDB" id="A0A8J2PI20"/>
<accession>A0A8J2PI20</accession>
<feature type="transmembrane region" description="Helical" evidence="1">
    <location>
        <begin position="264"/>
        <end position="289"/>
    </location>
</feature>
<dbReference type="EMBL" id="CAJVCH010558733">
    <property type="protein sequence ID" value="CAG7831058.1"/>
    <property type="molecule type" value="Genomic_DNA"/>
</dbReference>
<feature type="transmembrane region" description="Helical" evidence="1">
    <location>
        <begin position="12"/>
        <end position="32"/>
    </location>
</feature>
<protein>
    <submittedName>
        <fullName evidence="2">Uncharacterized protein</fullName>
    </submittedName>
</protein>
<comment type="caution">
    <text evidence="2">The sequence shown here is derived from an EMBL/GenBank/DDBJ whole genome shotgun (WGS) entry which is preliminary data.</text>
</comment>
<sequence>MDQNVPSVKTQKLVFGVYILLAVFITTFYKAFLQSDVILETPYRTEWKYLQDMENFSLYFLLPNLNKCPTKDLPSRPNLTFCHMLEQDQRENPCQFFFELYTEHIILLTKLQEYSTSAYENKTIELFESLEANMFLVCLNEVQKILKEKSTKIAFVATESSFEFHWHILQRELEEISDPSINLGHNREAKDNFLVFPLSYFMTGGLNEYVQVVPKKMRSLLYSGIYELWTRWDAIRTLSYHQRKIIDYTRTIRPLGLYTSNLHLIFYFLAFAYAVTLLLALTEFVFGLFTRNNSSS</sequence>
<gene>
    <name evidence="2" type="ORF">AFUS01_LOCUS40819</name>
</gene>
<keyword evidence="1" id="KW-0472">Membrane</keyword>